<dbReference type="EMBL" id="SOAW01000002">
    <property type="protein sequence ID" value="TDT30901.1"/>
    <property type="molecule type" value="Genomic_DNA"/>
</dbReference>
<keyword evidence="2" id="KW-0808">Transferase</keyword>
<reference evidence="2 3" key="1">
    <citation type="submission" date="2019-03" db="EMBL/GenBank/DDBJ databases">
        <title>Genomic Encyclopedia of Archaeal and Bacterial Type Strains, Phase II (KMG-II): from individual species to whole genera.</title>
        <authorList>
            <person name="Goeker M."/>
        </authorList>
    </citation>
    <scope>NUCLEOTIDE SEQUENCE [LARGE SCALE GENOMIC DNA]</scope>
    <source>
        <strain evidence="2 3">DSM 24323</strain>
    </source>
</reference>
<keyword evidence="3" id="KW-1185">Reference proteome</keyword>
<dbReference type="GO" id="GO:0016301">
    <property type="term" value="F:kinase activity"/>
    <property type="evidence" value="ECO:0007669"/>
    <property type="project" value="UniProtKB-KW"/>
</dbReference>
<evidence type="ECO:0000313" key="3">
    <source>
        <dbReference type="Proteomes" id="UP000295371"/>
    </source>
</evidence>
<dbReference type="Pfam" id="PF00781">
    <property type="entry name" value="DAGK_cat"/>
    <property type="match status" value="1"/>
</dbReference>
<dbReference type="RefSeq" id="WP_208292930.1">
    <property type="nucleotide sequence ID" value="NZ_SOAW01000002.1"/>
</dbReference>
<dbReference type="InterPro" id="IPR001206">
    <property type="entry name" value="Diacylglycerol_kinase_cat_dom"/>
</dbReference>
<comment type="caution">
    <text evidence="2">The sequence shown here is derived from an EMBL/GenBank/DDBJ whole genome shotgun (WGS) entry which is preliminary data.</text>
</comment>
<keyword evidence="2" id="KW-0418">Kinase</keyword>
<gene>
    <name evidence="2" type="ORF">CLV29_2308</name>
</gene>
<dbReference type="Gene3D" id="3.40.50.10330">
    <property type="entry name" value="Probable inorganic polyphosphate/atp-NAD kinase, domain 1"/>
    <property type="match status" value="1"/>
</dbReference>
<name>A0A4R7J189_9ACTN</name>
<dbReference type="InterPro" id="IPR016064">
    <property type="entry name" value="NAD/diacylglycerol_kinase_sf"/>
</dbReference>
<dbReference type="SUPFAM" id="SSF111331">
    <property type="entry name" value="NAD kinase/diacylglycerol kinase-like"/>
    <property type="match status" value="1"/>
</dbReference>
<dbReference type="Gene3D" id="2.60.200.40">
    <property type="match status" value="1"/>
</dbReference>
<sequence>MRADVPLAVLPAGTFNHFARDLGMFPLSRAIAAIRAGALARVDLGEVNGGIFVNTASIGAYTDFVEIRQRYEKRIGKPLAALVAGARTLHRAKAVRLRILDADGTHLDARFSLLFIGNGRYEPSGFAPMHRATLDDARLDLRILGVTRLASRAKILLDMLTGQVARNRRYQQYSEAEFDIELPDGPYAIARDGELG</sequence>
<evidence type="ECO:0000259" key="1">
    <source>
        <dbReference type="PROSITE" id="PS50146"/>
    </source>
</evidence>
<organism evidence="2 3">
    <name type="scientific">Naumannella halotolerans</name>
    <dbReference type="NCBI Taxonomy" id="993414"/>
    <lineage>
        <taxon>Bacteria</taxon>
        <taxon>Bacillati</taxon>
        <taxon>Actinomycetota</taxon>
        <taxon>Actinomycetes</taxon>
        <taxon>Propionibacteriales</taxon>
        <taxon>Propionibacteriaceae</taxon>
        <taxon>Naumannella</taxon>
    </lineage>
</organism>
<feature type="domain" description="DAGKc" evidence="1">
    <location>
        <begin position="1"/>
        <end position="51"/>
    </location>
</feature>
<protein>
    <submittedName>
        <fullName evidence="2">Diacylglycerol kinase-like protein</fullName>
    </submittedName>
</protein>
<dbReference type="PROSITE" id="PS50146">
    <property type="entry name" value="DAGK"/>
    <property type="match status" value="1"/>
</dbReference>
<dbReference type="Proteomes" id="UP000295371">
    <property type="component" value="Unassembled WGS sequence"/>
</dbReference>
<proteinExistence type="predicted"/>
<accession>A0A4R7J189</accession>
<dbReference type="InterPro" id="IPR017438">
    <property type="entry name" value="ATP-NAD_kinase_N"/>
</dbReference>
<dbReference type="AlphaFoldDB" id="A0A4R7J189"/>
<evidence type="ECO:0000313" key="2">
    <source>
        <dbReference type="EMBL" id="TDT30901.1"/>
    </source>
</evidence>